<dbReference type="EMBL" id="FWDO01000005">
    <property type="protein sequence ID" value="SLM18876.1"/>
    <property type="molecule type" value="Genomic_DNA"/>
</dbReference>
<name>A0A3P3XRC7_9SPIR</name>
<organism evidence="1">
    <name type="scientific">uncultured spirochete</name>
    <dbReference type="NCBI Taxonomy" id="156406"/>
    <lineage>
        <taxon>Bacteria</taxon>
        <taxon>Pseudomonadati</taxon>
        <taxon>Spirochaetota</taxon>
        <taxon>Spirochaetia</taxon>
        <taxon>Spirochaetales</taxon>
        <taxon>environmental samples</taxon>
    </lineage>
</organism>
<reference evidence="1" key="1">
    <citation type="submission" date="2017-02" db="EMBL/GenBank/DDBJ databases">
        <authorList>
            <person name="Regsiter A."/>
            <person name="William W."/>
        </authorList>
    </citation>
    <scope>NUCLEOTIDE SEQUENCE</scope>
    <source>
        <strain evidence="1">BdmA 4</strain>
    </source>
</reference>
<evidence type="ECO:0000313" key="1">
    <source>
        <dbReference type="EMBL" id="SLM18876.1"/>
    </source>
</evidence>
<accession>A0A3P3XRC7</accession>
<gene>
    <name evidence="1" type="ORF">SPIRO4BDMA_50391</name>
</gene>
<sequence length="130" mass="14707">MKRQELYVQLISELANYLLHGNPKKMVISMHLEPDGFHIAGIDDRPRTDKEIADIEHSLMMHQRPELASYYGMMVGHDLLGSSRLELIGFQIKGVKVERIPEGGVMINLWIGSEGFDPAMFTIDQEPQGS</sequence>
<proteinExistence type="predicted"/>
<protein>
    <recommendedName>
        <fullName evidence="2">Na+-translocating membrane potential-generating system MpsC domain-containing protein</fullName>
    </recommendedName>
</protein>
<evidence type="ECO:0008006" key="2">
    <source>
        <dbReference type="Google" id="ProtNLM"/>
    </source>
</evidence>
<dbReference type="AlphaFoldDB" id="A0A3P3XRC7"/>